<name>A0ABM6IQ72_9BACL</name>
<keyword evidence="1" id="KW-0732">Signal</keyword>
<gene>
    <name evidence="3" type="ORF">AJGP001_05145</name>
</gene>
<accession>A0ABM6IQ72</accession>
<evidence type="ECO:0000313" key="4">
    <source>
        <dbReference type="Proteomes" id="UP000189661"/>
    </source>
</evidence>
<dbReference type="RefSeq" id="WP_078080220.1">
    <property type="nucleotide sequence ID" value="NZ_CP019401.1"/>
</dbReference>
<feature type="chain" id="PRO_5045943602" description="Bacterial Ig domain-containing protein" evidence="1">
    <location>
        <begin position="27"/>
        <end position="378"/>
    </location>
</feature>
<keyword evidence="4" id="KW-1185">Reference proteome</keyword>
<dbReference type="Gene3D" id="2.60.40.10">
    <property type="entry name" value="Immunoglobulins"/>
    <property type="match status" value="2"/>
</dbReference>
<dbReference type="Proteomes" id="UP000189661">
    <property type="component" value="Chromosome"/>
</dbReference>
<feature type="domain" description="Bacterial Ig" evidence="2">
    <location>
        <begin position="214"/>
        <end position="294"/>
    </location>
</feature>
<evidence type="ECO:0000256" key="1">
    <source>
        <dbReference type="SAM" id="SignalP"/>
    </source>
</evidence>
<feature type="signal peptide" evidence="1">
    <location>
        <begin position="1"/>
        <end position="26"/>
    </location>
</feature>
<dbReference type="SUPFAM" id="SSF89260">
    <property type="entry name" value="Collagen-binding domain"/>
    <property type="match status" value="1"/>
</dbReference>
<dbReference type="Pfam" id="PF17936">
    <property type="entry name" value="Big_6"/>
    <property type="match status" value="2"/>
</dbReference>
<reference evidence="3 4" key="1">
    <citation type="submission" date="2017-01" db="EMBL/GenBank/DDBJ databases">
        <title>Planococcus faecalis genome complete sequence.</title>
        <authorList>
            <person name="Lee P.C."/>
        </authorList>
    </citation>
    <scope>NUCLEOTIDE SEQUENCE [LARGE SCALE GENOMIC DNA]</scope>
    <source>
        <strain evidence="3 4">AJ003</strain>
    </source>
</reference>
<organism evidence="3 4">
    <name type="scientific">Planococcus faecalis</name>
    <dbReference type="NCBI Taxonomy" id="1598147"/>
    <lineage>
        <taxon>Bacteria</taxon>
        <taxon>Bacillati</taxon>
        <taxon>Bacillota</taxon>
        <taxon>Bacilli</taxon>
        <taxon>Bacillales</taxon>
        <taxon>Caryophanaceae</taxon>
        <taxon>Planococcus</taxon>
    </lineage>
</organism>
<evidence type="ECO:0000313" key="3">
    <source>
        <dbReference type="EMBL" id="AQU78699.1"/>
    </source>
</evidence>
<dbReference type="EMBL" id="CP019401">
    <property type="protein sequence ID" value="AQU78699.1"/>
    <property type="molecule type" value="Genomic_DNA"/>
</dbReference>
<sequence>MSKKTGVLLFLSGLLALTVSTETTFANTQYSQAVKQLSTFQKKLPVEQKLLKSSTIQQLESQLQKELLIQKHSVTQANTSTVNRAASDYLIEQEPNDDFDFANQLSYSKPTVGQLLPYYDLDFYKVIVPSDGMLAVGGGTTSYEIDLLFMATEKDFKDTGKLSYLASDYDGKVEIQVYQAKAGTYYIPVIDADDYSNGSSDLYIMATSFIDNVAPSKPTVNAIDNNDLVITGKAEANSTVTIKNGSKVIATTKATTKGVFSTKIAAQKAGVKLNITAEDSAKNKSSNATVTVADKTAPAKPTINKITSKDLKITGKVEANATVTAKVGKTVLGSVKADAKGNYSVKIKAQKTGTTIEVTAKDKAGNISNKTTKVVVKK</sequence>
<dbReference type="Gene3D" id="2.60.120.380">
    <property type="match status" value="1"/>
</dbReference>
<dbReference type="InterPro" id="IPR013783">
    <property type="entry name" value="Ig-like_fold"/>
</dbReference>
<protein>
    <recommendedName>
        <fullName evidence="2">Bacterial Ig domain-containing protein</fullName>
    </recommendedName>
</protein>
<feature type="domain" description="Bacterial Ig" evidence="2">
    <location>
        <begin position="297"/>
        <end position="374"/>
    </location>
</feature>
<dbReference type="InterPro" id="IPR041498">
    <property type="entry name" value="Big_6"/>
</dbReference>
<evidence type="ECO:0000259" key="2">
    <source>
        <dbReference type="Pfam" id="PF17936"/>
    </source>
</evidence>
<proteinExistence type="predicted"/>